<dbReference type="AlphaFoldDB" id="A0AAD9A7P6"/>
<dbReference type="Proteomes" id="UP001243330">
    <property type="component" value="Unassembled WGS sequence"/>
</dbReference>
<name>A0AAD9A7P6_9PEZI</name>
<proteinExistence type="predicted"/>
<organism evidence="1 2">
    <name type="scientific">Colletotrichum chrysophilum</name>
    <dbReference type="NCBI Taxonomy" id="1836956"/>
    <lineage>
        <taxon>Eukaryota</taxon>
        <taxon>Fungi</taxon>
        <taxon>Dikarya</taxon>
        <taxon>Ascomycota</taxon>
        <taxon>Pezizomycotina</taxon>
        <taxon>Sordariomycetes</taxon>
        <taxon>Hypocreomycetidae</taxon>
        <taxon>Glomerellales</taxon>
        <taxon>Glomerellaceae</taxon>
        <taxon>Colletotrichum</taxon>
        <taxon>Colletotrichum gloeosporioides species complex</taxon>
    </lineage>
</organism>
<dbReference type="EMBL" id="JAQOWY010000380">
    <property type="protein sequence ID" value="KAK1843028.1"/>
    <property type="molecule type" value="Genomic_DNA"/>
</dbReference>
<reference evidence="1" key="1">
    <citation type="submission" date="2023-01" db="EMBL/GenBank/DDBJ databases">
        <title>Colletotrichum chrysophilum M932 genome sequence.</title>
        <authorList>
            <person name="Baroncelli R."/>
        </authorList>
    </citation>
    <scope>NUCLEOTIDE SEQUENCE</scope>
    <source>
        <strain evidence="1">M932</strain>
    </source>
</reference>
<accession>A0AAD9A7P6</accession>
<evidence type="ECO:0000313" key="1">
    <source>
        <dbReference type="EMBL" id="KAK1843028.1"/>
    </source>
</evidence>
<evidence type="ECO:0000313" key="2">
    <source>
        <dbReference type="Proteomes" id="UP001243330"/>
    </source>
</evidence>
<keyword evidence="2" id="KW-1185">Reference proteome</keyword>
<sequence length="114" mass="12930">MGYAKEQLIQAMEEEREDLTQTLDDVEAVGENYACPNNDCESKVCSKSCFVRRCFDWCLTHERPSTEDTDGEIAVQFRYTTKDVSGHVVSRTKTENRRVCGHQAAREYPGVATS</sequence>
<comment type="caution">
    <text evidence="1">The sequence shown here is derived from an EMBL/GenBank/DDBJ whole genome shotgun (WGS) entry which is preliminary data.</text>
</comment>
<protein>
    <submittedName>
        <fullName evidence="1">Uncharacterized protein</fullName>
    </submittedName>
</protein>
<gene>
    <name evidence="1" type="ORF">CCHR01_14333</name>
</gene>